<keyword evidence="3" id="KW-1185">Reference proteome</keyword>
<reference evidence="3" key="1">
    <citation type="submission" date="2017-09" db="EMBL/GenBank/DDBJ databases">
        <authorList>
            <person name="Feng G."/>
            <person name="Zhu H."/>
        </authorList>
    </citation>
    <scope>NUCLEOTIDE SEQUENCE [LARGE SCALE GENOMIC DNA]</scope>
    <source>
        <strain evidence="3">1PNM-20</strain>
    </source>
</reference>
<accession>A0A2A2SCN6</accession>
<comment type="caution">
    <text evidence="2">The sequence shown here is derived from an EMBL/GenBank/DDBJ whole genome shotgun (WGS) entry which is preliminary data.</text>
</comment>
<organism evidence="2 3">
    <name type="scientific">Sphingomonas lenta</name>
    <dbReference type="NCBI Taxonomy" id="1141887"/>
    <lineage>
        <taxon>Bacteria</taxon>
        <taxon>Pseudomonadati</taxon>
        <taxon>Pseudomonadota</taxon>
        <taxon>Alphaproteobacteria</taxon>
        <taxon>Sphingomonadales</taxon>
        <taxon>Sphingomonadaceae</taxon>
        <taxon>Sphingomonas</taxon>
    </lineage>
</organism>
<evidence type="ECO:0000313" key="3">
    <source>
        <dbReference type="Proteomes" id="UP000218151"/>
    </source>
</evidence>
<evidence type="ECO:0000256" key="1">
    <source>
        <dbReference type="SAM" id="Phobius"/>
    </source>
</evidence>
<feature type="transmembrane region" description="Helical" evidence="1">
    <location>
        <begin position="38"/>
        <end position="57"/>
    </location>
</feature>
<name>A0A2A2SCN6_9SPHN</name>
<sequence length="99" mass="10601">MDFSGLLVIPLAAIISAAWIVGAALLSQRVATFRPPFLLSYALGVLPMQPWLIASWLDAGMFVVMLVMLALWVTAGCTVGAMPAMAAVALVRRFARPKQ</sequence>
<protein>
    <submittedName>
        <fullName evidence="2">Uncharacterized protein</fullName>
    </submittedName>
</protein>
<feature type="transmembrane region" description="Helical" evidence="1">
    <location>
        <begin position="6"/>
        <end position="26"/>
    </location>
</feature>
<proteinExistence type="predicted"/>
<gene>
    <name evidence="2" type="ORF">CKY28_12920</name>
</gene>
<dbReference type="EMBL" id="NSLI01000004">
    <property type="protein sequence ID" value="PAX06965.1"/>
    <property type="molecule type" value="Genomic_DNA"/>
</dbReference>
<keyword evidence="1" id="KW-1133">Transmembrane helix</keyword>
<dbReference type="AlphaFoldDB" id="A0A2A2SCN6"/>
<feature type="transmembrane region" description="Helical" evidence="1">
    <location>
        <begin position="63"/>
        <end position="91"/>
    </location>
</feature>
<evidence type="ECO:0000313" key="2">
    <source>
        <dbReference type="EMBL" id="PAX06965.1"/>
    </source>
</evidence>
<keyword evidence="1" id="KW-0472">Membrane</keyword>
<dbReference type="Proteomes" id="UP000218151">
    <property type="component" value="Unassembled WGS sequence"/>
</dbReference>
<keyword evidence="1" id="KW-0812">Transmembrane</keyword>